<comment type="subcellular location">
    <subcellularLocation>
        <location evidence="1">Nucleus</location>
    </subcellularLocation>
</comment>
<dbReference type="Gene3D" id="3.30.1360.10">
    <property type="entry name" value="RNA polymerase, RBP11-like subunit"/>
    <property type="match status" value="1"/>
</dbReference>
<reference evidence="7" key="1">
    <citation type="journal article" date="2020" name="Stud. Mycol.">
        <title>101 Dothideomycetes genomes: a test case for predicting lifestyles and emergence of pathogens.</title>
        <authorList>
            <person name="Haridas S."/>
            <person name="Albert R."/>
            <person name="Binder M."/>
            <person name="Bloem J."/>
            <person name="Labutti K."/>
            <person name="Salamov A."/>
            <person name="Andreopoulos B."/>
            <person name="Baker S."/>
            <person name="Barry K."/>
            <person name="Bills G."/>
            <person name="Bluhm B."/>
            <person name="Cannon C."/>
            <person name="Castanera R."/>
            <person name="Culley D."/>
            <person name="Daum C."/>
            <person name="Ezra D."/>
            <person name="Gonzalez J."/>
            <person name="Henrissat B."/>
            <person name="Kuo A."/>
            <person name="Liang C."/>
            <person name="Lipzen A."/>
            <person name="Lutzoni F."/>
            <person name="Magnuson J."/>
            <person name="Mondo S."/>
            <person name="Nolan M."/>
            <person name="Ohm R."/>
            <person name="Pangilinan J."/>
            <person name="Park H.-J."/>
            <person name="Ramirez L."/>
            <person name="Alfaro M."/>
            <person name="Sun H."/>
            <person name="Tritt A."/>
            <person name="Yoshinaga Y."/>
            <person name="Zwiers L.-H."/>
            <person name="Turgeon B."/>
            <person name="Goodwin S."/>
            <person name="Spatafora J."/>
            <person name="Crous P."/>
            <person name="Grigoriev I."/>
        </authorList>
    </citation>
    <scope>NUCLEOTIDE SEQUENCE</scope>
    <source>
        <strain evidence="7">CBS 119687</strain>
    </source>
</reference>
<dbReference type="EMBL" id="ML977498">
    <property type="protein sequence ID" value="KAF2134022.1"/>
    <property type="molecule type" value="Genomic_DNA"/>
</dbReference>
<gene>
    <name evidence="7" type="ORF">P153DRAFT_363040</name>
</gene>
<dbReference type="GO" id="GO:0006366">
    <property type="term" value="P:transcription by RNA polymerase II"/>
    <property type="evidence" value="ECO:0007669"/>
    <property type="project" value="InterPro"/>
</dbReference>
<dbReference type="Pfam" id="PF13656">
    <property type="entry name" value="RNA_pol_L_2"/>
    <property type="match status" value="1"/>
</dbReference>
<dbReference type="GO" id="GO:0003899">
    <property type="term" value="F:DNA-directed RNA polymerase activity"/>
    <property type="evidence" value="ECO:0007669"/>
    <property type="project" value="InterPro"/>
</dbReference>
<dbReference type="GeneID" id="54407713"/>
<dbReference type="InterPro" id="IPR009025">
    <property type="entry name" value="RBP11-like_dimer"/>
</dbReference>
<dbReference type="InterPro" id="IPR022905">
    <property type="entry name" value="Rpo11-like"/>
</dbReference>
<feature type="domain" description="DNA-directed RNA polymerase RBP11-like dimerisation" evidence="6">
    <location>
        <begin position="32"/>
        <end position="102"/>
    </location>
</feature>
<dbReference type="PANTHER" id="PTHR13946">
    <property type="entry name" value="DNA-DIRECTED RNA POLYMERASE I,II,III"/>
    <property type="match status" value="1"/>
</dbReference>
<dbReference type="GO" id="GO:0046983">
    <property type="term" value="F:protein dimerization activity"/>
    <property type="evidence" value="ECO:0007669"/>
    <property type="project" value="InterPro"/>
</dbReference>
<protein>
    <submittedName>
        <fullName evidence="7">RBP11-like subunits of RNA polymerase</fullName>
    </submittedName>
</protein>
<evidence type="ECO:0000313" key="7">
    <source>
        <dbReference type="EMBL" id="KAF2134022.1"/>
    </source>
</evidence>
<keyword evidence="8" id="KW-1185">Reference proteome</keyword>
<dbReference type="GO" id="GO:0005665">
    <property type="term" value="C:RNA polymerase II, core complex"/>
    <property type="evidence" value="ECO:0007669"/>
    <property type="project" value="InterPro"/>
</dbReference>
<evidence type="ECO:0000256" key="5">
    <source>
        <dbReference type="ARBA" id="ARBA00025751"/>
    </source>
</evidence>
<accession>A0A6A6APV3</accession>
<dbReference type="PANTHER" id="PTHR13946:SF16">
    <property type="entry name" value="DNA-DIRECTED RNA POLYMERASE II SUBUNIT RPB11"/>
    <property type="match status" value="1"/>
</dbReference>
<evidence type="ECO:0000256" key="4">
    <source>
        <dbReference type="ARBA" id="ARBA00023242"/>
    </source>
</evidence>
<dbReference type="OrthoDB" id="10248581at2759"/>
<evidence type="ECO:0000256" key="3">
    <source>
        <dbReference type="ARBA" id="ARBA00023163"/>
    </source>
</evidence>
<dbReference type="HAMAP" id="MF_00261">
    <property type="entry name" value="RNApol_arch_Rpo11"/>
    <property type="match status" value="1"/>
</dbReference>
<name>A0A6A6APV3_9PLEO</name>
<sequence length="130" mass="15017">MNAPDRFELFLLDDGQQKVEYKEETRVPNTGIFTFNKEDHTLGNLISQRLLKYDYIVFAAYKVPHPLFATFELRVQTDGTCTPKEAIIKCCHDVVKDLEVLKGSFTTEWLGKKIVSEGEAERNAREQNQF</sequence>
<dbReference type="RefSeq" id="XP_033528409.1">
    <property type="nucleotide sequence ID" value="XM_033667281.1"/>
</dbReference>
<dbReference type="FunFam" id="3.30.1360.10:FF:000003">
    <property type="entry name" value="DNA-directed RNA polymerase II subunit RPB11"/>
    <property type="match status" value="1"/>
</dbReference>
<evidence type="ECO:0000256" key="1">
    <source>
        <dbReference type="ARBA" id="ARBA00004123"/>
    </source>
</evidence>
<comment type="similarity">
    <text evidence="5">Belongs to the archaeal Rpo11/eukaryotic RPB11/RPC19 RNA polymerase subunit family.</text>
</comment>
<proteinExistence type="inferred from homology"/>
<keyword evidence="2" id="KW-0240">DNA-directed RNA polymerase</keyword>
<organism evidence="7 8">
    <name type="scientific">Dothidotthia symphoricarpi CBS 119687</name>
    <dbReference type="NCBI Taxonomy" id="1392245"/>
    <lineage>
        <taxon>Eukaryota</taxon>
        <taxon>Fungi</taxon>
        <taxon>Dikarya</taxon>
        <taxon>Ascomycota</taxon>
        <taxon>Pezizomycotina</taxon>
        <taxon>Dothideomycetes</taxon>
        <taxon>Pleosporomycetidae</taxon>
        <taxon>Pleosporales</taxon>
        <taxon>Dothidotthiaceae</taxon>
        <taxon>Dothidotthia</taxon>
    </lineage>
</organism>
<evidence type="ECO:0000256" key="2">
    <source>
        <dbReference type="ARBA" id="ARBA00022478"/>
    </source>
</evidence>
<dbReference type="Proteomes" id="UP000799771">
    <property type="component" value="Unassembled WGS sequence"/>
</dbReference>
<keyword evidence="4" id="KW-0539">Nucleus</keyword>
<keyword evidence="3" id="KW-0804">Transcription</keyword>
<dbReference type="InterPro" id="IPR037685">
    <property type="entry name" value="RBP11"/>
</dbReference>
<evidence type="ECO:0000313" key="8">
    <source>
        <dbReference type="Proteomes" id="UP000799771"/>
    </source>
</evidence>
<dbReference type="CDD" id="cd06926">
    <property type="entry name" value="RNAP_II_RPB11"/>
    <property type="match status" value="1"/>
</dbReference>
<evidence type="ECO:0000259" key="6">
    <source>
        <dbReference type="Pfam" id="PF13656"/>
    </source>
</evidence>
<dbReference type="SUPFAM" id="SSF55257">
    <property type="entry name" value="RBP11-like subunits of RNA polymerase"/>
    <property type="match status" value="1"/>
</dbReference>
<dbReference type="AlphaFoldDB" id="A0A6A6APV3"/>
<dbReference type="InterPro" id="IPR036603">
    <property type="entry name" value="RBP11-like"/>
</dbReference>